<sequence>LPIWKPPTCGCLKSFCSDAYWKKEHSRGLQYFTTAMGQHFLMFNDMRGAKIVLMKCRHIAIKVVFTNVSLTALSEAFVVAEIRSESPTVSNAVSCWQVLSFQCSSTICKARVTAWSLGLCEALPVAIIRKLVYMQYDIENDRLYTVYRNAQARIWGSEQGTFLYNSLALSNV</sequence>
<accession>A0A085MEP5</accession>
<gene>
    <name evidence="1" type="ORF">M513_03439</name>
</gene>
<evidence type="ECO:0000313" key="1">
    <source>
        <dbReference type="EMBL" id="KFD55691.1"/>
    </source>
</evidence>
<dbReference type="Proteomes" id="UP000030764">
    <property type="component" value="Unassembled WGS sequence"/>
</dbReference>
<keyword evidence="2" id="KW-1185">Reference proteome</keyword>
<dbReference type="EMBL" id="KL363198">
    <property type="protein sequence ID" value="KFD55691.1"/>
    <property type="molecule type" value="Genomic_DNA"/>
</dbReference>
<evidence type="ECO:0000313" key="2">
    <source>
        <dbReference type="Proteomes" id="UP000030764"/>
    </source>
</evidence>
<name>A0A085MEP5_9BILA</name>
<feature type="non-terminal residue" evidence="1">
    <location>
        <position position="1"/>
    </location>
</feature>
<reference evidence="1 2" key="1">
    <citation type="journal article" date="2014" name="Nat. Genet.">
        <title>Genome and transcriptome of the porcine whipworm Trichuris suis.</title>
        <authorList>
            <person name="Jex A.R."/>
            <person name="Nejsum P."/>
            <person name="Schwarz E.M."/>
            <person name="Hu L."/>
            <person name="Young N.D."/>
            <person name="Hall R.S."/>
            <person name="Korhonen P.K."/>
            <person name="Liao S."/>
            <person name="Thamsborg S."/>
            <person name="Xia J."/>
            <person name="Xu P."/>
            <person name="Wang S."/>
            <person name="Scheerlinck J.P."/>
            <person name="Hofmann A."/>
            <person name="Sternberg P.W."/>
            <person name="Wang J."/>
            <person name="Gasser R.B."/>
        </authorList>
    </citation>
    <scope>NUCLEOTIDE SEQUENCE [LARGE SCALE GENOMIC DNA]</scope>
    <source>
        <strain evidence="1">DCEP-RM93M</strain>
    </source>
</reference>
<organism evidence="1 2">
    <name type="scientific">Trichuris suis</name>
    <name type="common">pig whipworm</name>
    <dbReference type="NCBI Taxonomy" id="68888"/>
    <lineage>
        <taxon>Eukaryota</taxon>
        <taxon>Metazoa</taxon>
        <taxon>Ecdysozoa</taxon>
        <taxon>Nematoda</taxon>
        <taxon>Enoplea</taxon>
        <taxon>Dorylaimia</taxon>
        <taxon>Trichinellida</taxon>
        <taxon>Trichuridae</taxon>
        <taxon>Trichuris</taxon>
    </lineage>
</organism>
<dbReference type="AlphaFoldDB" id="A0A085MEP5"/>
<protein>
    <submittedName>
        <fullName evidence="1">Uncharacterized protein</fullName>
    </submittedName>
</protein>
<proteinExistence type="predicted"/>